<comment type="subcellular location">
    <subcellularLocation>
        <location evidence="1">Cell membrane</location>
        <topology evidence="1">Multi-pass membrane protein</topology>
    </subcellularLocation>
</comment>
<dbReference type="Pfam" id="PF04239">
    <property type="entry name" value="DUF421"/>
    <property type="match status" value="1"/>
</dbReference>
<dbReference type="RefSeq" id="WP_133589122.1">
    <property type="nucleotide sequence ID" value="NZ_SNVV01000003.1"/>
</dbReference>
<evidence type="ECO:0000259" key="9">
    <source>
        <dbReference type="Pfam" id="PF04239"/>
    </source>
</evidence>
<dbReference type="OrthoDB" id="8617494at2"/>
<dbReference type="GO" id="GO:0005886">
    <property type="term" value="C:plasma membrane"/>
    <property type="evidence" value="ECO:0007669"/>
    <property type="project" value="UniProtKB-SubCell"/>
</dbReference>
<comment type="similarity">
    <text evidence="2">Belongs to the UPF0702 family.</text>
</comment>
<feature type="region of interest" description="Disordered" evidence="7">
    <location>
        <begin position="159"/>
        <end position="180"/>
    </location>
</feature>
<evidence type="ECO:0000256" key="5">
    <source>
        <dbReference type="ARBA" id="ARBA00022989"/>
    </source>
</evidence>
<evidence type="ECO:0000313" key="10">
    <source>
        <dbReference type="EMBL" id="TDN55858.1"/>
    </source>
</evidence>
<accession>A0A4R6EF21</accession>
<keyword evidence="6 8" id="KW-0472">Membrane</keyword>
<evidence type="ECO:0000256" key="3">
    <source>
        <dbReference type="ARBA" id="ARBA00022475"/>
    </source>
</evidence>
<dbReference type="InterPro" id="IPR007353">
    <property type="entry name" value="DUF421"/>
</dbReference>
<evidence type="ECO:0000313" key="11">
    <source>
        <dbReference type="Proteomes" id="UP000295129"/>
    </source>
</evidence>
<feature type="domain" description="YetF C-terminal" evidence="9">
    <location>
        <begin position="94"/>
        <end position="162"/>
    </location>
</feature>
<keyword evidence="5 8" id="KW-1133">Transmembrane helix</keyword>
<evidence type="ECO:0000256" key="2">
    <source>
        <dbReference type="ARBA" id="ARBA00006448"/>
    </source>
</evidence>
<dbReference type="Proteomes" id="UP000295129">
    <property type="component" value="Unassembled WGS sequence"/>
</dbReference>
<name>A0A4R6EF21_9RHOO</name>
<dbReference type="InterPro" id="IPR023090">
    <property type="entry name" value="UPF0702_alpha/beta_dom_sf"/>
</dbReference>
<sequence>MSVDWYQVFALSMSPLELLVRGSAIYLFLLAALRFFMQRDVGAVGLADLLVLVLIADAAQNAMAGEYRSVGDGLVLLSTILGWNVLFDYLAFRFPKVRRILQPPALKLVHRGRILSRNLRREFISQSELYAKLREHGISHLSQVQAAFMESDGTISVIRRSDTAGDDEGEDGGNARDRPL</sequence>
<gene>
    <name evidence="10" type="ORF">C7389_103196</name>
</gene>
<keyword evidence="3" id="KW-1003">Cell membrane</keyword>
<dbReference type="AlphaFoldDB" id="A0A4R6EF21"/>
<comment type="caution">
    <text evidence="10">The sequence shown here is derived from an EMBL/GenBank/DDBJ whole genome shotgun (WGS) entry which is preliminary data.</text>
</comment>
<protein>
    <submittedName>
        <fullName evidence="10">Uncharacterized protein DUF421</fullName>
    </submittedName>
</protein>
<feature type="transmembrane region" description="Helical" evidence="8">
    <location>
        <begin position="43"/>
        <end position="62"/>
    </location>
</feature>
<evidence type="ECO:0000256" key="1">
    <source>
        <dbReference type="ARBA" id="ARBA00004651"/>
    </source>
</evidence>
<evidence type="ECO:0000256" key="8">
    <source>
        <dbReference type="SAM" id="Phobius"/>
    </source>
</evidence>
<dbReference type="EMBL" id="SNVV01000003">
    <property type="protein sequence ID" value="TDN55858.1"/>
    <property type="molecule type" value="Genomic_DNA"/>
</dbReference>
<feature type="transmembrane region" description="Helical" evidence="8">
    <location>
        <begin position="18"/>
        <end position="36"/>
    </location>
</feature>
<dbReference type="PANTHER" id="PTHR34582:SF6">
    <property type="entry name" value="UPF0702 TRANSMEMBRANE PROTEIN YCAP"/>
    <property type="match status" value="1"/>
</dbReference>
<dbReference type="PANTHER" id="PTHR34582">
    <property type="entry name" value="UPF0702 TRANSMEMBRANE PROTEIN YCAP"/>
    <property type="match status" value="1"/>
</dbReference>
<organism evidence="10 11">
    <name type="scientific">Azoarcus indigens</name>
    <dbReference type="NCBI Taxonomy" id="29545"/>
    <lineage>
        <taxon>Bacteria</taxon>
        <taxon>Pseudomonadati</taxon>
        <taxon>Pseudomonadota</taxon>
        <taxon>Betaproteobacteria</taxon>
        <taxon>Rhodocyclales</taxon>
        <taxon>Zoogloeaceae</taxon>
        <taxon>Azoarcus</taxon>
    </lineage>
</organism>
<keyword evidence="11" id="KW-1185">Reference proteome</keyword>
<reference evidence="10 11" key="1">
    <citation type="submission" date="2019-03" db="EMBL/GenBank/DDBJ databases">
        <title>Genomic Encyclopedia of Type Strains, Phase IV (KMG-IV): sequencing the most valuable type-strain genomes for metagenomic binning, comparative biology and taxonomic classification.</title>
        <authorList>
            <person name="Goeker M."/>
        </authorList>
    </citation>
    <scope>NUCLEOTIDE SEQUENCE [LARGE SCALE GENOMIC DNA]</scope>
    <source>
        <strain evidence="10 11">DSM 12121</strain>
    </source>
</reference>
<evidence type="ECO:0000256" key="7">
    <source>
        <dbReference type="SAM" id="MobiDB-lite"/>
    </source>
</evidence>
<proteinExistence type="inferred from homology"/>
<feature type="transmembrane region" description="Helical" evidence="8">
    <location>
        <begin position="74"/>
        <end position="92"/>
    </location>
</feature>
<evidence type="ECO:0000256" key="6">
    <source>
        <dbReference type="ARBA" id="ARBA00023136"/>
    </source>
</evidence>
<evidence type="ECO:0000256" key="4">
    <source>
        <dbReference type="ARBA" id="ARBA00022692"/>
    </source>
</evidence>
<dbReference type="Gene3D" id="3.30.240.20">
    <property type="entry name" value="bsu07140 like domains"/>
    <property type="match status" value="1"/>
</dbReference>
<keyword evidence="4 8" id="KW-0812">Transmembrane</keyword>